<accession>A0A9P6C9J3</accession>
<reference evidence="3" key="1">
    <citation type="submission" date="2020-11" db="EMBL/GenBank/DDBJ databases">
        <authorList>
            <consortium name="DOE Joint Genome Institute"/>
            <person name="Ahrendt S."/>
            <person name="Riley R."/>
            <person name="Andreopoulos W."/>
            <person name="Labutti K."/>
            <person name="Pangilinan J."/>
            <person name="Ruiz-Duenas F.J."/>
            <person name="Barrasa J.M."/>
            <person name="Sanchez-Garcia M."/>
            <person name="Camarero S."/>
            <person name="Miyauchi S."/>
            <person name="Serrano A."/>
            <person name="Linde D."/>
            <person name="Babiker R."/>
            <person name="Drula E."/>
            <person name="Ayuso-Fernandez I."/>
            <person name="Pacheco R."/>
            <person name="Padilla G."/>
            <person name="Ferreira P."/>
            <person name="Barriuso J."/>
            <person name="Kellner H."/>
            <person name="Castanera R."/>
            <person name="Alfaro M."/>
            <person name="Ramirez L."/>
            <person name="Pisabarro A.G."/>
            <person name="Kuo A."/>
            <person name="Tritt A."/>
            <person name="Lipzen A."/>
            <person name="He G."/>
            <person name="Yan M."/>
            <person name="Ng V."/>
            <person name="Cullen D."/>
            <person name="Martin F."/>
            <person name="Rosso M.-N."/>
            <person name="Henrissat B."/>
            <person name="Hibbett D."/>
            <person name="Martinez A.T."/>
            <person name="Grigoriev I.V."/>
        </authorList>
    </citation>
    <scope>NUCLEOTIDE SEQUENCE</scope>
    <source>
        <strain evidence="3">MF-IS2</strain>
    </source>
</reference>
<comment type="caution">
    <text evidence="3">The sequence shown here is derived from an EMBL/GenBank/DDBJ whole genome shotgun (WGS) entry which is preliminary data.</text>
</comment>
<gene>
    <name evidence="3" type="ORF">P691DRAFT_771601</name>
</gene>
<dbReference type="EMBL" id="MU151063">
    <property type="protein sequence ID" value="KAF9453234.1"/>
    <property type="molecule type" value="Genomic_DNA"/>
</dbReference>
<evidence type="ECO:0000313" key="4">
    <source>
        <dbReference type="Proteomes" id="UP000807342"/>
    </source>
</evidence>
<name>A0A9P6C9J3_9AGAR</name>
<evidence type="ECO:0008006" key="5">
    <source>
        <dbReference type="Google" id="ProtNLM"/>
    </source>
</evidence>
<proteinExistence type="predicted"/>
<sequence length="352" mass="38588">MFNVFLVIRTVFFALLLMFSLLLLVFAAWNISSTSAIGYHTTGSSIFTIFTNSLLIILLGCSVIEYFLPHIRSANVLVECGWAAIIALFQLGAAISTTTSGSSLTCRITGDWSICASSSVLIPVSWLHTFIGFAYFFMLSISAMSHFRAYPDLWTRTIYTVDWFVDPRMKAFLHQATSGPRLVSWSEYLDGIKSTAGRKQLYGLEEDVEKAPWAENISVRRGKDDPYAASVVTRSGRSTPFSTVPLSHRTAESVSGRSGISLAYTSSSGRGTPATENASLPPLPPRVLSKDSSLSSSGSRFLEGLGRDLRKSSQPVLPHIDTTSPFPSTIEDHDLPIPLPHKSTWIRADGKF</sequence>
<keyword evidence="2" id="KW-1133">Transmembrane helix</keyword>
<keyword evidence="2" id="KW-0812">Transmembrane</keyword>
<dbReference type="OrthoDB" id="3188789at2759"/>
<dbReference type="Proteomes" id="UP000807342">
    <property type="component" value="Unassembled WGS sequence"/>
</dbReference>
<feature type="compositionally biased region" description="Polar residues" evidence="1">
    <location>
        <begin position="262"/>
        <end position="278"/>
    </location>
</feature>
<keyword evidence="4" id="KW-1185">Reference proteome</keyword>
<protein>
    <recommendedName>
        <fullName evidence="5">MARVEL domain-containing protein</fullName>
    </recommendedName>
</protein>
<feature type="region of interest" description="Disordered" evidence="1">
    <location>
        <begin position="262"/>
        <end position="334"/>
    </location>
</feature>
<keyword evidence="2" id="KW-0472">Membrane</keyword>
<feature type="transmembrane region" description="Helical" evidence="2">
    <location>
        <begin position="46"/>
        <end position="68"/>
    </location>
</feature>
<feature type="transmembrane region" description="Helical" evidence="2">
    <location>
        <begin position="120"/>
        <end position="138"/>
    </location>
</feature>
<feature type="compositionally biased region" description="Low complexity" evidence="1">
    <location>
        <begin position="290"/>
        <end position="304"/>
    </location>
</feature>
<organism evidence="3 4">
    <name type="scientific">Macrolepiota fuliginosa MF-IS2</name>
    <dbReference type="NCBI Taxonomy" id="1400762"/>
    <lineage>
        <taxon>Eukaryota</taxon>
        <taxon>Fungi</taxon>
        <taxon>Dikarya</taxon>
        <taxon>Basidiomycota</taxon>
        <taxon>Agaricomycotina</taxon>
        <taxon>Agaricomycetes</taxon>
        <taxon>Agaricomycetidae</taxon>
        <taxon>Agaricales</taxon>
        <taxon>Agaricineae</taxon>
        <taxon>Agaricaceae</taxon>
        <taxon>Macrolepiota</taxon>
    </lineage>
</organism>
<feature type="transmembrane region" description="Helical" evidence="2">
    <location>
        <begin position="80"/>
        <end position="100"/>
    </location>
</feature>
<evidence type="ECO:0000313" key="3">
    <source>
        <dbReference type="EMBL" id="KAF9453234.1"/>
    </source>
</evidence>
<evidence type="ECO:0000256" key="2">
    <source>
        <dbReference type="SAM" id="Phobius"/>
    </source>
</evidence>
<dbReference type="AlphaFoldDB" id="A0A9P6C9J3"/>
<evidence type="ECO:0000256" key="1">
    <source>
        <dbReference type="SAM" id="MobiDB-lite"/>
    </source>
</evidence>